<name>A0AC34RCN2_9BILA</name>
<evidence type="ECO:0000313" key="1">
    <source>
        <dbReference type="Proteomes" id="UP000887576"/>
    </source>
</evidence>
<evidence type="ECO:0000313" key="2">
    <source>
        <dbReference type="WBParaSite" id="JU765_v2.g5370.t1"/>
    </source>
</evidence>
<proteinExistence type="predicted"/>
<reference evidence="2" key="1">
    <citation type="submission" date="2022-11" db="UniProtKB">
        <authorList>
            <consortium name="WormBaseParasite"/>
        </authorList>
    </citation>
    <scope>IDENTIFICATION</scope>
</reference>
<organism evidence="1 2">
    <name type="scientific">Panagrolaimus sp. JU765</name>
    <dbReference type="NCBI Taxonomy" id="591449"/>
    <lineage>
        <taxon>Eukaryota</taxon>
        <taxon>Metazoa</taxon>
        <taxon>Ecdysozoa</taxon>
        <taxon>Nematoda</taxon>
        <taxon>Chromadorea</taxon>
        <taxon>Rhabditida</taxon>
        <taxon>Tylenchina</taxon>
        <taxon>Panagrolaimomorpha</taxon>
        <taxon>Panagrolaimoidea</taxon>
        <taxon>Panagrolaimidae</taxon>
        <taxon>Panagrolaimus</taxon>
    </lineage>
</organism>
<dbReference type="WBParaSite" id="JU765_v2.g5370.t1">
    <property type="protein sequence ID" value="JU765_v2.g5370.t1"/>
    <property type="gene ID" value="JU765_v2.g5370"/>
</dbReference>
<sequence>MGVQYKTLPYFMTKEITSPQNDFLILMKYASGTPPESLCFCSIPSGKINVSIYVDIHGKYYHKIVQGTKIIEISSKWKNIPTFYPKITFTKTDCSVEFIKNGLNLILKDGNNMEKIPTAISFDTKIPLIGKSAVDDGKFTRIYDFGNLMDEKICQKMIGKQKWLHKSGKTGQMMILFKTFDGWKKETITKMFSIFLKSIILLIEDELEWKIPGLNLCFENKITNSKDFKIVENLLGIELKIC</sequence>
<protein>
    <submittedName>
        <fullName evidence="2">Uncharacterized protein</fullName>
    </submittedName>
</protein>
<accession>A0AC34RCN2</accession>
<dbReference type="Proteomes" id="UP000887576">
    <property type="component" value="Unplaced"/>
</dbReference>